<dbReference type="Proteomes" id="UP001433268">
    <property type="component" value="Unassembled WGS sequence"/>
</dbReference>
<comment type="similarity">
    <text evidence="1">Belongs to the peptidase A1 family.</text>
</comment>
<feature type="domain" description="Peptidase A1" evidence="5">
    <location>
        <begin position="62"/>
        <end position="452"/>
    </location>
</feature>
<feature type="signal peptide" evidence="4">
    <location>
        <begin position="1"/>
        <end position="21"/>
    </location>
</feature>
<comment type="caution">
    <text evidence="6">The sequence shown here is derived from an EMBL/GenBank/DDBJ whole genome shotgun (WGS) entry which is preliminary data.</text>
</comment>
<sequence length="623" mass="67085">MKTSTRLVAIVAAALATGANAQLLFPFSRQTVQHGSVQPQRRSGSENKGSTDMKFSGSEATYVVDVSVGTPPQNLSMALTLSDYNSWVPDAAPCSQHSSWNSYYKVTEDDCLRNAFRANESSTLVVEHEYGYSVGNRNLMAVYPDGKMAFGHMVRDDMELPGGVQVANMTLGLVNQADSRIGVLSLGFNTSTLAAGLKEPDSPDDPTFVDRLLADGQINSKAFSMWLDSEDATTGNLLLGAVDKSAFEAPLVRFDLTQSRDTSAGYYVTTNTFSAWVSSFNTSATDDGALTPVRNKTQLPFVTIDPTFTVSNLPQDLAETLWTMAGATYSRKYMFATIPCSQRDKVEGRVSIQFSNTWGPKLTVPLSDLVLPMDAWSKQHRSRSYYDDDYDEVEDKDAEEDSADVCLFGAQNITAEYPADYGDDMAGLTIGAPFLKRSYLVFDMAAKEVAMAPVKFGASSTEGDIVPFPSYGANIPESTHNLCFETQGWLPETYNCSYHQRDHDHSGGSGGSDNYGGLSRGGLIGLIVGMSIFGLVLLGVAIWGIVKCTRDNRRLQSGNVYMEKTMPMGGGRGGEKGGATSSVSAPGAAHFPSGSDTATPGAAPRLPSIPEVSMLHLPRINTS</sequence>
<dbReference type="InterPro" id="IPR001461">
    <property type="entry name" value="Aspartic_peptidase_A1"/>
</dbReference>
<dbReference type="EMBL" id="JAQQWN010000009">
    <property type="protein sequence ID" value="KAK8065536.1"/>
    <property type="molecule type" value="Genomic_DNA"/>
</dbReference>
<evidence type="ECO:0000256" key="3">
    <source>
        <dbReference type="SAM" id="Phobius"/>
    </source>
</evidence>
<dbReference type="Gene3D" id="2.40.70.10">
    <property type="entry name" value="Acid Proteases"/>
    <property type="match status" value="2"/>
</dbReference>
<keyword evidence="3" id="KW-1133">Transmembrane helix</keyword>
<evidence type="ECO:0000256" key="1">
    <source>
        <dbReference type="ARBA" id="ARBA00007447"/>
    </source>
</evidence>
<feature type="region of interest" description="Disordered" evidence="2">
    <location>
        <begin position="34"/>
        <end position="53"/>
    </location>
</feature>
<dbReference type="PANTHER" id="PTHR47966:SF73">
    <property type="entry name" value="PEPTIDASE A1 DOMAIN-CONTAINING PROTEIN"/>
    <property type="match status" value="1"/>
</dbReference>
<reference evidence="6 7" key="1">
    <citation type="submission" date="2023-01" db="EMBL/GenBank/DDBJ databases">
        <title>Analysis of 21 Apiospora genomes using comparative genomics revels a genus with tremendous synthesis potential of carbohydrate active enzymes and secondary metabolites.</title>
        <authorList>
            <person name="Sorensen T."/>
        </authorList>
    </citation>
    <scope>NUCLEOTIDE SEQUENCE [LARGE SCALE GENOMIC DNA]</scope>
    <source>
        <strain evidence="6 7">CBS 114990</strain>
    </source>
</reference>
<evidence type="ECO:0000256" key="4">
    <source>
        <dbReference type="SAM" id="SignalP"/>
    </source>
</evidence>
<feature type="transmembrane region" description="Helical" evidence="3">
    <location>
        <begin position="523"/>
        <end position="546"/>
    </location>
</feature>
<dbReference type="InterPro" id="IPR021109">
    <property type="entry name" value="Peptidase_aspartic_dom_sf"/>
</dbReference>
<keyword evidence="7" id="KW-1185">Reference proteome</keyword>
<organism evidence="6 7">
    <name type="scientific">Apiospora hydei</name>
    <dbReference type="NCBI Taxonomy" id="1337664"/>
    <lineage>
        <taxon>Eukaryota</taxon>
        <taxon>Fungi</taxon>
        <taxon>Dikarya</taxon>
        <taxon>Ascomycota</taxon>
        <taxon>Pezizomycotina</taxon>
        <taxon>Sordariomycetes</taxon>
        <taxon>Xylariomycetidae</taxon>
        <taxon>Amphisphaeriales</taxon>
        <taxon>Apiosporaceae</taxon>
        <taxon>Apiospora</taxon>
    </lineage>
</organism>
<keyword evidence="4" id="KW-0732">Signal</keyword>
<dbReference type="InterPro" id="IPR033121">
    <property type="entry name" value="PEPTIDASE_A1"/>
</dbReference>
<evidence type="ECO:0000256" key="2">
    <source>
        <dbReference type="SAM" id="MobiDB-lite"/>
    </source>
</evidence>
<name>A0ABR1V2X9_9PEZI</name>
<feature type="chain" id="PRO_5047207360" description="Peptidase A1 domain-containing protein" evidence="4">
    <location>
        <begin position="22"/>
        <end position="623"/>
    </location>
</feature>
<gene>
    <name evidence="6" type="ORF">PG997_012283</name>
</gene>
<dbReference type="GeneID" id="92049657"/>
<dbReference type="Pfam" id="PF00026">
    <property type="entry name" value="Asp"/>
    <property type="match status" value="1"/>
</dbReference>
<dbReference type="PRINTS" id="PR00792">
    <property type="entry name" value="PEPSIN"/>
</dbReference>
<accession>A0ABR1V2X9</accession>
<evidence type="ECO:0000259" key="5">
    <source>
        <dbReference type="PROSITE" id="PS51767"/>
    </source>
</evidence>
<feature type="region of interest" description="Disordered" evidence="2">
    <location>
        <begin position="566"/>
        <end position="608"/>
    </location>
</feature>
<dbReference type="PANTHER" id="PTHR47966">
    <property type="entry name" value="BETA-SITE APP-CLEAVING ENZYME, ISOFORM A-RELATED"/>
    <property type="match status" value="1"/>
</dbReference>
<proteinExistence type="inferred from homology"/>
<keyword evidence="3" id="KW-0472">Membrane</keyword>
<protein>
    <recommendedName>
        <fullName evidence="5">Peptidase A1 domain-containing protein</fullName>
    </recommendedName>
</protein>
<dbReference type="PROSITE" id="PS51767">
    <property type="entry name" value="PEPTIDASE_A1"/>
    <property type="match status" value="1"/>
</dbReference>
<evidence type="ECO:0000313" key="7">
    <source>
        <dbReference type="Proteomes" id="UP001433268"/>
    </source>
</evidence>
<keyword evidence="3" id="KW-0812">Transmembrane</keyword>
<evidence type="ECO:0000313" key="6">
    <source>
        <dbReference type="EMBL" id="KAK8065536.1"/>
    </source>
</evidence>
<dbReference type="SUPFAM" id="SSF50630">
    <property type="entry name" value="Acid proteases"/>
    <property type="match status" value="1"/>
</dbReference>
<dbReference type="RefSeq" id="XP_066662289.1">
    <property type="nucleotide sequence ID" value="XM_066816597.1"/>
</dbReference>